<dbReference type="PRINTS" id="PR00786">
    <property type="entry name" value="NEPRILYSIN"/>
</dbReference>
<accession>A0AAD4PQS6</accession>
<evidence type="ECO:0000313" key="13">
    <source>
        <dbReference type="Proteomes" id="UP001200034"/>
    </source>
</evidence>
<comment type="similarity">
    <text evidence="3">Belongs to the peptidase M13 family.</text>
</comment>
<keyword evidence="6" id="KW-0378">Hydrolase</keyword>
<dbReference type="Pfam" id="PF01431">
    <property type="entry name" value="Peptidase_M13"/>
    <property type="match status" value="1"/>
</dbReference>
<evidence type="ECO:0000313" key="12">
    <source>
        <dbReference type="EMBL" id="KAH8387130.1"/>
    </source>
</evidence>
<dbReference type="GO" id="GO:0046872">
    <property type="term" value="F:metal ion binding"/>
    <property type="evidence" value="ECO:0007669"/>
    <property type="project" value="UniProtKB-KW"/>
</dbReference>
<keyword evidence="5" id="KW-0479">Metal-binding</keyword>
<dbReference type="InterPro" id="IPR018497">
    <property type="entry name" value="Peptidase_M13_C"/>
</dbReference>
<feature type="chain" id="PRO_5042292633" description="Endothelin-converting enzyme 2" evidence="9">
    <location>
        <begin position="23"/>
        <end position="664"/>
    </location>
</feature>
<organism evidence="12 13">
    <name type="scientific">Drosophila rubida</name>
    <dbReference type="NCBI Taxonomy" id="30044"/>
    <lineage>
        <taxon>Eukaryota</taxon>
        <taxon>Metazoa</taxon>
        <taxon>Ecdysozoa</taxon>
        <taxon>Arthropoda</taxon>
        <taxon>Hexapoda</taxon>
        <taxon>Insecta</taxon>
        <taxon>Pterygota</taxon>
        <taxon>Neoptera</taxon>
        <taxon>Endopterygota</taxon>
        <taxon>Diptera</taxon>
        <taxon>Brachycera</taxon>
        <taxon>Muscomorpha</taxon>
        <taxon>Ephydroidea</taxon>
        <taxon>Drosophilidae</taxon>
        <taxon>Drosophila</taxon>
    </lineage>
</organism>
<evidence type="ECO:0000256" key="5">
    <source>
        <dbReference type="ARBA" id="ARBA00022723"/>
    </source>
</evidence>
<evidence type="ECO:0000256" key="6">
    <source>
        <dbReference type="ARBA" id="ARBA00022801"/>
    </source>
</evidence>
<dbReference type="InterPro" id="IPR000718">
    <property type="entry name" value="Peptidase_M13"/>
</dbReference>
<dbReference type="InterPro" id="IPR042089">
    <property type="entry name" value="Peptidase_M13_dom_2"/>
</dbReference>
<keyword evidence="13" id="KW-1185">Reference proteome</keyword>
<dbReference type="GO" id="GO:0004222">
    <property type="term" value="F:metalloendopeptidase activity"/>
    <property type="evidence" value="ECO:0007669"/>
    <property type="project" value="InterPro"/>
</dbReference>
<sequence length="664" mass="74760">RLAMWLKLLIVCALLWRDRSSAGPPLRHASWLQDAEDAMDVQKPPCENFHEHACGNWHAQYGLRALGAHDTRSSLRALNKQLFVRHFEASGGREGQLHAFYDSCMNDRQSLHVYMEALQRVLPDWPLLNNATHFSWSRGNAAVRRFGAHGLWRLLVQQNWQAGEQQIFYLLPPSFELLGRSDMNEFLYQRYLKYLLLELGLRVRRAAQLAQQLSAFEQQLQRLLPGEQDSAEALVLHAPQTLQQLDAQLPQLQLLDYFRLLLGDAFTPQLLLVADTGYLQRLPALLSATDELIVSSWLLLQLPAHFELHLHEDTSLAAQREQCLQQLNRLMPQQLSQLLLRLLHGSDAAAAAFYTEAQRELQRVFDALQLQFERLMNATYIFELDGATHALALQKLRAMQLLLPQPEAPAPATEQQLQTTLGYDAKLLQLSQAQSLQQFRLALGCLQLPCEASAAASSWTGSTLGALDVNVYYRLKLNAVELPLGLLRAPLLQETAAGSNYHRLARLYGGLGYMMAHEMLHGFDYAGINYDAAGRMAAGQWPARTIIRFGARSGCYLSYRYSNATVMINENMADSEGLRLAFNAYREQLGESQLNSTALGSFFVAFAHNWCGHAAAVALSGGQQQHPGHWERVNNVLGNFPEFAEAFDCRAGSLMNPPDKCRMW</sequence>
<keyword evidence="8" id="KW-0482">Metalloprotease</keyword>
<comment type="caution">
    <text evidence="12">The sequence shown here is derived from an EMBL/GenBank/DDBJ whole genome shotgun (WGS) entry which is preliminary data.</text>
</comment>
<dbReference type="Gene3D" id="3.40.390.10">
    <property type="entry name" value="Collagenase (Catalytic Domain)"/>
    <property type="match status" value="1"/>
</dbReference>
<keyword evidence="4" id="KW-0645">Protease</keyword>
<dbReference type="PANTHER" id="PTHR11733:SF238">
    <property type="entry name" value="FI07649P-RELATED"/>
    <property type="match status" value="1"/>
</dbReference>
<dbReference type="EMBL" id="JAJJHW010000095">
    <property type="protein sequence ID" value="KAH8387130.1"/>
    <property type="molecule type" value="Genomic_DNA"/>
</dbReference>
<evidence type="ECO:0008006" key="14">
    <source>
        <dbReference type="Google" id="ProtNLM"/>
    </source>
</evidence>
<evidence type="ECO:0000256" key="2">
    <source>
        <dbReference type="ARBA" id="ARBA00004401"/>
    </source>
</evidence>
<feature type="domain" description="Peptidase M13 C-terminal" evidence="10">
    <location>
        <begin position="470"/>
        <end position="662"/>
    </location>
</feature>
<name>A0AAD4PQS6_9MUSC</name>
<keyword evidence="7" id="KW-0862">Zinc</keyword>
<evidence type="ECO:0000259" key="11">
    <source>
        <dbReference type="Pfam" id="PF05649"/>
    </source>
</evidence>
<evidence type="ECO:0000256" key="3">
    <source>
        <dbReference type="ARBA" id="ARBA00007357"/>
    </source>
</evidence>
<dbReference type="PROSITE" id="PS51885">
    <property type="entry name" value="NEPRILYSIN"/>
    <property type="match status" value="1"/>
</dbReference>
<reference evidence="12" key="1">
    <citation type="journal article" date="2021" name="Mol. Ecol. Resour.">
        <title>Phylogenomic analyses of the genus Drosophila reveals genomic signals of climate adaptation.</title>
        <authorList>
            <person name="Li F."/>
            <person name="Rane R.V."/>
            <person name="Luria V."/>
            <person name="Xiong Z."/>
            <person name="Chen J."/>
            <person name="Li Z."/>
            <person name="Catullo R.A."/>
            <person name="Griffin P.C."/>
            <person name="Schiffer M."/>
            <person name="Pearce S."/>
            <person name="Lee S.F."/>
            <person name="McElroy K."/>
            <person name="Stocker A."/>
            <person name="Shirriffs J."/>
            <person name="Cockerell F."/>
            <person name="Coppin C."/>
            <person name="Sgro C.M."/>
            <person name="Karger A."/>
            <person name="Cain J.W."/>
            <person name="Weber J.A."/>
            <person name="Santpere G."/>
            <person name="Kirschner M.W."/>
            <person name="Hoffmann A.A."/>
            <person name="Oakeshott J.G."/>
            <person name="Zhang G."/>
        </authorList>
    </citation>
    <scope>NUCLEOTIDE SEQUENCE</scope>
    <source>
        <strain evidence="12">BGI-SZ-2011g</strain>
    </source>
</reference>
<protein>
    <recommendedName>
        <fullName evidence="14">Endothelin-converting enzyme 2</fullName>
    </recommendedName>
</protein>
<dbReference type="InterPro" id="IPR008753">
    <property type="entry name" value="Peptidase_M13_N"/>
</dbReference>
<evidence type="ECO:0000256" key="8">
    <source>
        <dbReference type="ARBA" id="ARBA00023049"/>
    </source>
</evidence>
<dbReference type="PANTHER" id="PTHR11733">
    <property type="entry name" value="ZINC METALLOPROTEASE FAMILY M13 NEPRILYSIN-RELATED"/>
    <property type="match status" value="1"/>
</dbReference>
<dbReference type="CDD" id="cd08662">
    <property type="entry name" value="M13"/>
    <property type="match status" value="1"/>
</dbReference>
<evidence type="ECO:0000256" key="7">
    <source>
        <dbReference type="ARBA" id="ARBA00022833"/>
    </source>
</evidence>
<evidence type="ECO:0000256" key="9">
    <source>
        <dbReference type="SAM" id="SignalP"/>
    </source>
</evidence>
<feature type="signal peptide" evidence="9">
    <location>
        <begin position="1"/>
        <end position="22"/>
    </location>
</feature>
<evidence type="ECO:0000259" key="10">
    <source>
        <dbReference type="Pfam" id="PF01431"/>
    </source>
</evidence>
<dbReference type="Proteomes" id="UP001200034">
    <property type="component" value="Unassembled WGS sequence"/>
</dbReference>
<dbReference type="Gene3D" id="1.10.1380.10">
    <property type="entry name" value="Neutral endopeptidase , domain2"/>
    <property type="match status" value="1"/>
</dbReference>
<gene>
    <name evidence="12" type="ORF">KR093_005022</name>
</gene>
<dbReference type="GO" id="GO:0016485">
    <property type="term" value="P:protein processing"/>
    <property type="evidence" value="ECO:0007669"/>
    <property type="project" value="TreeGrafter"/>
</dbReference>
<keyword evidence="9" id="KW-0732">Signal</keyword>
<evidence type="ECO:0000256" key="4">
    <source>
        <dbReference type="ARBA" id="ARBA00022670"/>
    </source>
</evidence>
<comment type="subcellular location">
    <subcellularLocation>
        <location evidence="2">Cell membrane</location>
        <topology evidence="2">Single-pass type II membrane protein</topology>
    </subcellularLocation>
</comment>
<feature type="domain" description="Peptidase M13 N-terminal" evidence="11">
    <location>
        <begin position="45"/>
        <end position="400"/>
    </location>
</feature>
<dbReference type="InterPro" id="IPR024079">
    <property type="entry name" value="MetalloPept_cat_dom_sf"/>
</dbReference>
<dbReference type="AlphaFoldDB" id="A0AAD4PQS6"/>
<dbReference type="GO" id="GO:0005886">
    <property type="term" value="C:plasma membrane"/>
    <property type="evidence" value="ECO:0007669"/>
    <property type="project" value="UniProtKB-SubCell"/>
</dbReference>
<comment type="cofactor">
    <cofactor evidence="1">
        <name>Zn(2+)</name>
        <dbReference type="ChEBI" id="CHEBI:29105"/>
    </cofactor>
</comment>
<dbReference type="Pfam" id="PF05649">
    <property type="entry name" value="Peptidase_M13_N"/>
    <property type="match status" value="1"/>
</dbReference>
<dbReference type="SUPFAM" id="SSF55486">
    <property type="entry name" value="Metalloproteases ('zincins'), catalytic domain"/>
    <property type="match status" value="1"/>
</dbReference>
<feature type="non-terminal residue" evidence="12">
    <location>
        <position position="1"/>
    </location>
</feature>
<proteinExistence type="inferred from homology"/>
<evidence type="ECO:0000256" key="1">
    <source>
        <dbReference type="ARBA" id="ARBA00001947"/>
    </source>
</evidence>